<gene>
    <name evidence="1" type="ORF">BpHYR1_003908</name>
</gene>
<dbReference type="EMBL" id="REGN01008760">
    <property type="protein sequence ID" value="RNA02769.1"/>
    <property type="molecule type" value="Genomic_DNA"/>
</dbReference>
<reference evidence="1 2" key="1">
    <citation type="journal article" date="2018" name="Sci. Rep.">
        <title>Genomic signatures of local adaptation to the degree of environmental predictability in rotifers.</title>
        <authorList>
            <person name="Franch-Gras L."/>
            <person name="Hahn C."/>
            <person name="Garcia-Roger E.M."/>
            <person name="Carmona M.J."/>
            <person name="Serra M."/>
            <person name="Gomez A."/>
        </authorList>
    </citation>
    <scope>NUCLEOTIDE SEQUENCE [LARGE SCALE GENOMIC DNA]</scope>
    <source>
        <strain evidence="1">HYR1</strain>
    </source>
</reference>
<protein>
    <submittedName>
        <fullName evidence="1">Uncharacterized protein</fullName>
    </submittedName>
</protein>
<evidence type="ECO:0000313" key="1">
    <source>
        <dbReference type="EMBL" id="RNA02769.1"/>
    </source>
</evidence>
<keyword evidence="2" id="KW-1185">Reference proteome</keyword>
<evidence type="ECO:0000313" key="2">
    <source>
        <dbReference type="Proteomes" id="UP000276133"/>
    </source>
</evidence>
<proteinExistence type="predicted"/>
<sequence>MNENSKSKNAIKITIPKVNKNAIEKIDEIFKEKGIRDNRYIKWNFETDTVRKEKLNDYLKVLYWQFGIQNDQEEKASLAKLFWIESGKRAKFIANEKPGEFLLRLVYFNDIDDLTKQIKIFTYKINFKGMSSWFGLFEDKLPAICTEYNMRMYLYYKLAEYSKNHDQDIQIEYSEQPKI</sequence>
<dbReference type="AlphaFoldDB" id="A0A3M7PV00"/>
<comment type="caution">
    <text evidence="1">The sequence shown here is derived from an EMBL/GenBank/DDBJ whole genome shotgun (WGS) entry which is preliminary data.</text>
</comment>
<accession>A0A3M7PV00</accession>
<name>A0A3M7PV00_BRAPC</name>
<organism evidence="1 2">
    <name type="scientific">Brachionus plicatilis</name>
    <name type="common">Marine rotifer</name>
    <name type="synonym">Brachionus muelleri</name>
    <dbReference type="NCBI Taxonomy" id="10195"/>
    <lineage>
        <taxon>Eukaryota</taxon>
        <taxon>Metazoa</taxon>
        <taxon>Spiralia</taxon>
        <taxon>Gnathifera</taxon>
        <taxon>Rotifera</taxon>
        <taxon>Eurotatoria</taxon>
        <taxon>Monogononta</taxon>
        <taxon>Pseudotrocha</taxon>
        <taxon>Ploima</taxon>
        <taxon>Brachionidae</taxon>
        <taxon>Brachionus</taxon>
    </lineage>
</organism>
<dbReference type="Proteomes" id="UP000276133">
    <property type="component" value="Unassembled WGS sequence"/>
</dbReference>